<evidence type="ECO:0000313" key="10">
    <source>
        <dbReference type="EMBL" id="KRV47610.1"/>
    </source>
</evidence>
<evidence type="ECO:0000256" key="2">
    <source>
        <dbReference type="ARBA" id="ARBA00022670"/>
    </source>
</evidence>
<evidence type="ECO:0000256" key="3">
    <source>
        <dbReference type="ARBA" id="ARBA00022801"/>
    </source>
</evidence>
<dbReference type="SUPFAM" id="SSF52743">
    <property type="entry name" value="Subtilisin-like"/>
    <property type="match status" value="1"/>
</dbReference>
<dbReference type="Gene3D" id="2.60.40.10">
    <property type="entry name" value="Immunoglobulins"/>
    <property type="match status" value="1"/>
</dbReference>
<name>A0A0T6LNC3_WENVI</name>
<dbReference type="InterPro" id="IPR017297">
    <property type="entry name" value="Peptidase_S8A_DPH-A"/>
</dbReference>
<feature type="active site" description="Charge relay system" evidence="5 6">
    <location>
        <position position="233"/>
    </location>
</feature>
<dbReference type="InterPro" id="IPR036852">
    <property type="entry name" value="Peptidase_S8/S53_dom_sf"/>
</dbReference>
<evidence type="ECO:0000256" key="6">
    <source>
        <dbReference type="PROSITE-ProRule" id="PRU01240"/>
    </source>
</evidence>
<keyword evidence="3 6" id="KW-0378">Hydrolase</keyword>
<proteinExistence type="inferred from homology"/>
<feature type="domain" description="Peptidase S8/S53" evidence="9">
    <location>
        <begin position="224"/>
        <end position="478"/>
    </location>
</feature>
<dbReference type="Proteomes" id="UP000050867">
    <property type="component" value="Unassembled WGS sequence"/>
</dbReference>
<dbReference type="InterPro" id="IPR015500">
    <property type="entry name" value="Peptidase_S8_subtilisin-rel"/>
</dbReference>
<evidence type="ECO:0000259" key="9">
    <source>
        <dbReference type="Pfam" id="PF00082"/>
    </source>
</evidence>
<feature type="active site" description="Charge relay system" evidence="5 6">
    <location>
        <position position="440"/>
    </location>
</feature>
<gene>
    <name evidence="10" type="ORF">AQ490_06880</name>
</gene>
<dbReference type="InterPro" id="IPR023828">
    <property type="entry name" value="Peptidase_S8_Ser-AS"/>
</dbReference>
<keyword evidence="11" id="KW-1185">Reference proteome</keyword>
<dbReference type="AlphaFoldDB" id="A0A0T6LNC3"/>
<evidence type="ECO:0000256" key="1">
    <source>
        <dbReference type="ARBA" id="ARBA00011073"/>
    </source>
</evidence>
<dbReference type="InterPro" id="IPR000209">
    <property type="entry name" value="Peptidase_S8/S53_dom"/>
</dbReference>
<dbReference type="Pfam" id="PF00082">
    <property type="entry name" value="Peptidase_S8"/>
    <property type="match status" value="1"/>
</dbReference>
<feature type="active site" description="Charge relay system" evidence="5 6">
    <location>
        <position position="265"/>
    </location>
</feature>
<evidence type="ECO:0000256" key="8">
    <source>
        <dbReference type="SAM" id="MobiDB-lite"/>
    </source>
</evidence>
<keyword evidence="4 6" id="KW-0720">Serine protease</keyword>
<evidence type="ECO:0000256" key="4">
    <source>
        <dbReference type="ARBA" id="ARBA00022825"/>
    </source>
</evidence>
<evidence type="ECO:0000313" key="11">
    <source>
        <dbReference type="Proteomes" id="UP000050867"/>
    </source>
</evidence>
<sequence length="1100" mass="114965">MALTSVLAVAVAGGAHGAPSARNGPGAEPGQGVSWRAGGAAEGPGARTVTLLTGDRVTVDARGQVIEVTARPGREKALVDIQELDGHTYAVPSDARRLLARGVLDRRLFDVTGLLEAGYGDDARKTLPLIVTYRGQRADQVRSTLRDAGVEVRRALPVVHGDAVTVPKATPAAWDALTRRSGAHAEELTSGVAAVWLDGVRRASLDRSVPQIGAPTAWDAGFTGEGVKVAVLDTGVDQGHPDLAGVEVAEKNFSESPDTVDRNGHGTHVASTVAGSGARSSGQYRGVAPGARILDAKVLADDGWGADSAVIAGMGWAVEQGAKVVNLSLGSPDRPGTDPLEEAVDRLSRDHGVLFVIAAGNDGTRGVDSPGSAEQALTVGAVDREDRLAPFSGVGPTAAATLKPDLTAPGVGIVAARSTQVPQGQEDSAPEGYQAASGTSMATPHVAGAAALLAQQHPDWTGQQLKRALTSSAEPTAGLTADQQGTGRTAVGRAVNATVVSESPALDFGVQRWPHQDDEPVARTVTYRNHGSASVTLSLSVGVAGPDGQPSADGMITLSTQRLTVPAGGTAGVEVTADTRVAAADGRHSGALVATADDQAVRTALAVTREAESYDVTLDVTGDDGKPTSDFFAELWNLDEEEYTEVRADLGESRTVRLPRGTYTVSVSTLVDPVMMIWPKLTVDRDTTTTFDIRRAKHIRVTAPDPQVAIAPRYVSFRVTGERATLQRGMFGIPDLSWLRIGHAGPEVPDGEFKAYVAASNEGGGTGYSFVHSREGRFFDGFEHQVTMDELARIDVTSAVAAPGKSGRVSAWWSDGHQQGTGGPALVDRLPGSGRHYVTTPPGVEWGFHVRQLDANGDTEVAQYDGPLHSYQAGQGYRARANPGVYGPAVGLHADSPVAYREKNSIDLCPSMFGDGQGRLGESVVTSARAELTIDDRTVLELDEVPCGTLSGAPEELAGYRLDVSASRDTAVSELTTRSEATWTFSSEHTDTRTSLPLSSVRFSPELSLTGTAEAGETLRVPVTVDGAARSVGTRSLSVEVSYDGGGTWRAVPVGEDDGKLHVELEHPNDGGSVSLRADLTDQQGNSVSQSIIDAYRLVR</sequence>
<reference evidence="10 11" key="1">
    <citation type="submission" date="2015-10" db="EMBL/GenBank/DDBJ databases">
        <title>Draft genome sequence of pyrrolomycin-producing Streptomyces vitaminophilus.</title>
        <authorList>
            <person name="Graham D.E."/>
            <person name="Mahan K.M."/>
            <person name="Klingeman D.M."/>
            <person name="Hettich R.L."/>
            <person name="Parry R.J."/>
        </authorList>
    </citation>
    <scope>NUCLEOTIDE SEQUENCE [LARGE SCALE GENOMIC DNA]</scope>
    <source>
        <strain evidence="10 11">ATCC 31673</strain>
    </source>
</reference>
<dbReference type="PRINTS" id="PR00723">
    <property type="entry name" value="SUBTILISIN"/>
</dbReference>
<dbReference type="PROSITE" id="PS00138">
    <property type="entry name" value="SUBTILASE_SER"/>
    <property type="match status" value="1"/>
</dbReference>
<evidence type="ECO:0000256" key="5">
    <source>
        <dbReference type="PIRSR" id="PIRSR615500-1"/>
    </source>
</evidence>
<dbReference type="GO" id="GO:0005975">
    <property type="term" value="P:carbohydrate metabolic process"/>
    <property type="evidence" value="ECO:0007669"/>
    <property type="project" value="UniProtKB-ARBA"/>
</dbReference>
<dbReference type="InterPro" id="IPR023827">
    <property type="entry name" value="Peptidase_S8_Asp-AS"/>
</dbReference>
<dbReference type="InterPro" id="IPR013783">
    <property type="entry name" value="Ig-like_fold"/>
</dbReference>
<dbReference type="eggNOG" id="COG1404">
    <property type="taxonomic scope" value="Bacteria"/>
</dbReference>
<dbReference type="PIRSF" id="PIRSF037854">
    <property type="entry name" value="Dihydropyridine_esterase"/>
    <property type="match status" value="1"/>
</dbReference>
<dbReference type="PANTHER" id="PTHR43806:SF11">
    <property type="entry name" value="CEREVISIN-RELATED"/>
    <property type="match status" value="1"/>
</dbReference>
<dbReference type="STRING" id="76728.AQ490_06880"/>
<dbReference type="GO" id="GO:0006508">
    <property type="term" value="P:proteolysis"/>
    <property type="evidence" value="ECO:0007669"/>
    <property type="project" value="UniProtKB-KW"/>
</dbReference>
<accession>A0A0T6LNC3</accession>
<feature type="region of interest" description="Disordered" evidence="8">
    <location>
        <begin position="419"/>
        <end position="438"/>
    </location>
</feature>
<organism evidence="10 11">
    <name type="scientific">Wenjunlia vitaminophila</name>
    <name type="common">Streptomyces vitaminophilus</name>
    <dbReference type="NCBI Taxonomy" id="76728"/>
    <lineage>
        <taxon>Bacteria</taxon>
        <taxon>Bacillati</taxon>
        <taxon>Actinomycetota</taxon>
        <taxon>Actinomycetes</taxon>
        <taxon>Kitasatosporales</taxon>
        <taxon>Streptomycetaceae</taxon>
        <taxon>Wenjunlia</taxon>
    </lineage>
</organism>
<dbReference type="InterPro" id="IPR022398">
    <property type="entry name" value="Peptidase_S8_His-AS"/>
</dbReference>
<keyword evidence="2 6" id="KW-0645">Protease</keyword>
<dbReference type="PROSITE" id="PS00136">
    <property type="entry name" value="SUBTILASE_ASP"/>
    <property type="match status" value="1"/>
</dbReference>
<comment type="caution">
    <text evidence="10">The sequence shown here is derived from an EMBL/GenBank/DDBJ whole genome shotgun (WGS) entry which is preliminary data.</text>
</comment>
<dbReference type="PANTHER" id="PTHR43806">
    <property type="entry name" value="PEPTIDASE S8"/>
    <property type="match status" value="1"/>
</dbReference>
<dbReference type="InterPro" id="IPR050131">
    <property type="entry name" value="Peptidase_S8_subtilisin-like"/>
</dbReference>
<dbReference type="PROSITE" id="PS51892">
    <property type="entry name" value="SUBTILASE"/>
    <property type="match status" value="1"/>
</dbReference>
<dbReference type="Gene3D" id="3.40.50.200">
    <property type="entry name" value="Peptidase S8/S53 domain"/>
    <property type="match status" value="1"/>
</dbReference>
<dbReference type="PROSITE" id="PS00137">
    <property type="entry name" value="SUBTILASE_HIS"/>
    <property type="match status" value="1"/>
</dbReference>
<comment type="similarity">
    <text evidence="1 6 7">Belongs to the peptidase S8 family.</text>
</comment>
<dbReference type="EMBL" id="LLZU01000036">
    <property type="protein sequence ID" value="KRV47610.1"/>
    <property type="molecule type" value="Genomic_DNA"/>
</dbReference>
<evidence type="ECO:0000256" key="7">
    <source>
        <dbReference type="RuleBase" id="RU003355"/>
    </source>
</evidence>
<protein>
    <recommendedName>
        <fullName evidence="9">Peptidase S8/S53 domain-containing protein</fullName>
    </recommendedName>
</protein>
<dbReference type="GO" id="GO:0004252">
    <property type="term" value="F:serine-type endopeptidase activity"/>
    <property type="evidence" value="ECO:0007669"/>
    <property type="project" value="UniProtKB-UniRule"/>
</dbReference>